<sequence length="217" mass="24161">MVFRGHGHGHCPPAPCLRSLSYKSSVSSTALFSASSVPSTTLSFTSCVLSFPSSVPSFAAAAAAHGLSSCRLLPGKGPWNSYNNAPKQVKDLWCNEFKRKFNWDETEEDEVRRIFKKKAGDHIRNVMNKAKRSQGKPDFITGDDWTEIKRIWESEKNMQRSEQNKKNRASSSTEGSATYAGGSINIGEHKKRMANELGTEPTYIGIFECTFQKKDKT</sequence>
<name>A0ABM3HBN8_9MYRT</name>
<dbReference type="InterPro" id="IPR004252">
    <property type="entry name" value="Probable_transposase_24"/>
</dbReference>
<accession>A0ABM3HBN8</accession>
<evidence type="ECO:0000313" key="2">
    <source>
        <dbReference type="Proteomes" id="UP000827889"/>
    </source>
</evidence>
<feature type="compositionally biased region" description="Basic and acidic residues" evidence="1">
    <location>
        <begin position="156"/>
        <end position="165"/>
    </location>
</feature>
<reference evidence="3" key="1">
    <citation type="submission" date="2025-08" db="UniProtKB">
        <authorList>
            <consortium name="RefSeq"/>
        </authorList>
    </citation>
    <scope>IDENTIFICATION</scope>
    <source>
        <tissue evidence="3">Leaf</tissue>
    </source>
</reference>
<dbReference type="Proteomes" id="UP000827889">
    <property type="component" value="Chromosome 4"/>
</dbReference>
<dbReference type="Pfam" id="PF03004">
    <property type="entry name" value="Transposase_24"/>
    <property type="match status" value="1"/>
</dbReference>
<organism evidence="2 3">
    <name type="scientific">Rhodamnia argentea</name>
    <dbReference type="NCBI Taxonomy" id="178133"/>
    <lineage>
        <taxon>Eukaryota</taxon>
        <taxon>Viridiplantae</taxon>
        <taxon>Streptophyta</taxon>
        <taxon>Embryophyta</taxon>
        <taxon>Tracheophyta</taxon>
        <taxon>Spermatophyta</taxon>
        <taxon>Magnoliopsida</taxon>
        <taxon>eudicotyledons</taxon>
        <taxon>Gunneridae</taxon>
        <taxon>Pentapetalae</taxon>
        <taxon>rosids</taxon>
        <taxon>malvids</taxon>
        <taxon>Myrtales</taxon>
        <taxon>Myrtaceae</taxon>
        <taxon>Myrtoideae</taxon>
        <taxon>Myrteae</taxon>
        <taxon>Australasian group</taxon>
        <taxon>Rhodamnia</taxon>
    </lineage>
</organism>
<dbReference type="RefSeq" id="XP_048134029.1">
    <property type="nucleotide sequence ID" value="XM_048278072.1"/>
</dbReference>
<feature type="region of interest" description="Disordered" evidence="1">
    <location>
        <begin position="156"/>
        <end position="183"/>
    </location>
</feature>
<proteinExistence type="predicted"/>
<protein>
    <submittedName>
        <fullName evidence="3">Uncharacterized protein LOC125314839</fullName>
    </submittedName>
</protein>
<keyword evidence="2" id="KW-1185">Reference proteome</keyword>
<gene>
    <name evidence="3" type="primary">LOC125314839</name>
</gene>
<evidence type="ECO:0000256" key="1">
    <source>
        <dbReference type="SAM" id="MobiDB-lite"/>
    </source>
</evidence>
<evidence type="ECO:0000313" key="3">
    <source>
        <dbReference type="RefSeq" id="XP_048134029.1"/>
    </source>
</evidence>
<dbReference type="GeneID" id="125314839"/>